<dbReference type="InterPro" id="IPR036770">
    <property type="entry name" value="Ankyrin_rpt-contain_sf"/>
</dbReference>
<dbReference type="RefSeq" id="XP_001320929.1">
    <property type="nucleotide sequence ID" value="XM_001320894.1"/>
</dbReference>
<dbReference type="VEuPathDB" id="TrichDB:TVAGG3_1030540"/>
<gene>
    <name evidence="2" type="ORF">TVAG_079660</name>
</gene>
<evidence type="ECO:0000256" key="1">
    <source>
        <dbReference type="PROSITE-ProRule" id="PRU00023"/>
    </source>
</evidence>
<evidence type="ECO:0000313" key="2">
    <source>
        <dbReference type="EMBL" id="EAY08706.1"/>
    </source>
</evidence>
<dbReference type="PROSITE" id="PS50088">
    <property type="entry name" value="ANK_REPEAT"/>
    <property type="match status" value="2"/>
</dbReference>
<dbReference type="PANTHER" id="PTHR24118:SF99">
    <property type="entry name" value="POTE ANKYRIN DOMAIN FAMILY MEMBER 3C-RELATED"/>
    <property type="match status" value="1"/>
</dbReference>
<dbReference type="STRING" id="5722.A2EF96"/>
<keyword evidence="1" id="KW-0040">ANK repeat</keyword>
<dbReference type="PANTHER" id="PTHR24118">
    <property type="entry name" value="POTE ANKYRIN DOMAIN"/>
    <property type="match status" value="1"/>
</dbReference>
<evidence type="ECO:0000313" key="3">
    <source>
        <dbReference type="Proteomes" id="UP000001542"/>
    </source>
</evidence>
<dbReference type="EMBL" id="DS113373">
    <property type="protein sequence ID" value="EAY08706.1"/>
    <property type="molecule type" value="Genomic_DNA"/>
</dbReference>
<name>A2EF96_TRIV3</name>
<dbReference type="KEGG" id="tva:4766611"/>
<dbReference type="AlphaFoldDB" id="A2EF96"/>
<organism evidence="2 3">
    <name type="scientific">Trichomonas vaginalis (strain ATCC PRA-98 / G3)</name>
    <dbReference type="NCBI Taxonomy" id="412133"/>
    <lineage>
        <taxon>Eukaryota</taxon>
        <taxon>Metamonada</taxon>
        <taxon>Parabasalia</taxon>
        <taxon>Trichomonadida</taxon>
        <taxon>Trichomonadidae</taxon>
        <taxon>Trichomonas</taxon>
    </lineage>
</organism>
<proteinExistence type="predicted"/>
<dbReference type="Pfam" id="PF12796">
    <property type="entry name" value="Ank_2"/>
    <property type="match status" value="1"/>
</dbReference>
<feature type="repeat" description="ANK" evidence="1">
    <location>
        <begin position="1"/>
        <end position="27"/>
    </location>
</feature>
<dbReference type="VEuPathDB" id="TrichDB:TVAG_079660"/>
<dbReference type="SMART" id="SM00248">
    <property type="entry name" value="ANK"/>
    <property type="match status" value="2"/>
</dbReference>
<reference evidence="2" key="2">
    <citation type="journal article" date="2007" name="Science">
        <title>Draft genome sequence of the sexually transmitted pathogen Trichomonas vaginalis.</title>
        <authorList>
            <person name="Carlton J.M."/>
            <person name="Hirt R.P."/>
            <person name="Silva J.C."/>
            <person name="Delcher A.L."/>
            <person name="Schatz M."/>
            <person name="Zhao Q."/>
            <person name="Wortman J.R."/>
            <person name="Bidwell S.L."/>
            <person name="Alsmark U.C.M."/>
            <person name="Besteiro S."/>
            <person name="Sicheritz-Ponten T."/>
            <person name="Noel C.J."/>
            <person name="Dacks J.B."/>
            <person name="Foster P.G."/>
            <person name="Simillion C."/>
            <person name="Van de Peer Y."/>
            <person name="Miranda-Saavedra D."/>
            <person name="Barton G.J."/>
            <person name="Westrop G.D."/>
            <person name="Mueller S."/>
            <person name="Dessi D."/>
            <person name="Fiori P.L."/>
            <person name="Ren Q."/>
            <person name="Paulsen I."/>
            <person name="Zhang H."/>
            <person name="Bastida-Corcuera F.D."/>
            <person name="Simoes-Barbosa A."/>
            <person name="Brown M.T."/>
            <person name="Hayes R.D."/>
            <person name="Mukherjee M."/>
            <person name="Okumura C.Y."/>
            <person name="Schneider R."/>
            <person name="Smith A.J."/>
            <person name="Vanacova S."/>
            <person name="Villalvazo M."/>
            <person name="Haas B.J."/>
            <person name="Pertea M."/>
            <person name="Feldblyum T.V."/>
            <person name="Utterback T.R."/>
            <person name="Shu C.L."/>
            <person name="Osoegawa K."/>
            <person name="de Jong P.J."/>
            <person name="Hrdy I."/>
            <person name="Horvathova L."/>
            <person name="Zubacova Z."/>
            <person name="Dolezal P."/>
            <person name="Malik S.B."/>
            <person name="Logsdon J.M. Jr."/>
            <person name="Henze K."/>
            <person name="Gupta A."/>
            <person name="Wang C.C."/>
            <person name="Dunne R.L."/>
            <person name="Upcroft J.A."/>
            <person name="Upcroft P."/>
            <person name="White O."/>
            <person name="Salzberg S.L."/>
            <person name="Tang P."/>
            <person name="Chiu C.-H."/>
            <person name="Lee Y.-S."/>
            <person name="Embley T.M."/>
            <person name="Coombs G.H."/>
            <person name="Mottram J.C."/>
            <person name="Tachezy J."/>
            <person name="Fraser-Liggett C.M."/>
            <person name="Johnson P.J."/>
        </authorList>
    </citation>
    <scope>NUCLEOTIDE SEQUENCE [LARGE SCALE GENOMIC DNA]</scope>
    <source>
        <strain evidence="2">G3</strain>
    </source>
</reference>
<dbReference type="Gene3D" id="1.25.40.20">
    <property type="entry name" value="Ankyrin repeat-containing domain"/>
    <property type="match status" value="1"/>
</dbReference>
<feature type="repeat" description="ANK" evidence="1">
    <location>
        <begin position="28"/>
        <end position="60"/>
    </location>
</feature>
<accession>A2EF96</accession>
<dbReference type="InParanoid" id="A2EF96"/>
<dbReference type="SUPFAM" id="SSF48403">
    <property type="entry name" value="Ankyrin repeat"/>
    <property type="match status" value="1"/>
</dbReference>
<dbReference type="eggNOG" id="KOG0504">
    <property type="taxonomic scope" value="Eukaryota"/>
</dbReference>
<dbReference type="SMR" id="A2EF96"/>
<sequence>MIAAKNGDYDLVSLFIDDGVEFSKRDNNGMTAFMIACGEGHLPVVKLLADYVKEANDKDKEGKTALHHACMHNFWKIVEFLLSEFNMDQSIKDNTGKTAKMYCTDAEVLNLLL</sequence>
<dbReference type="InterPro" id="IPR002110">
    <property type="entry name" value="Ankyrin_rpt"/>
</dbReference>
<dbReference type="Proteomes" id="UP000001542">
    <property type="component" value="Unassembled WGS sequence"/>
</dbReference>
<protein>
    <submittedName>
        <fullName evidence="2">Ankyrin repeat protein, putative</fullName>
    </submittedName>
</protein>
<keyword evidence="3" id="KW-1185">Reference proteome</keyword>
<reference evidence="2" key="1">
    <citation type="submission" date="2006-10" db="EMBL/GenBank/DDBJ databases">
        <authorList>
            <person name="Amadeo P."/>
            <person name="Zhao Q."/>
            <person name="Wortman J."/>
            <person name="Fraser-Liggett C."/>
            <person name="Carlton J."/>
        </authorList>
    </citation>
    <scope>NUCLEOTIDE SEQUENCE</scope>
    <source>
        <strain evidence="2">G3</strain>
    </source>
</reference>